<feature type="transmembrane region" description="Helical" evidence="1">
    <location>
        <begin position="21"/>
        <end position="42"/>
    </location>
</feature>
<organism evidence="2 3">
    <name type="scientific">Agarivorans gilvus</name>
    <dbReference type="NCBI Taxonomy" id="680279"/>
    <lineage>
        <taxon>Bacteria</taxon>
        <taxon>Pseudomonadati</taxon>
        <taxon>Pseudomonadota</taxon>
        <taxon>Gammaproteobacteria</taxon>
        <taxon>Alteromonadales</taxon>
        <taxon>Alteromonadaceae</taxon>
        <taxon>Agarivorans</taxon>
    </lineage>
</organism>
<keyword evidence="3" id="KW-1185">Reference proteome</keyword>
<dbReference type="Pfam" id="PF06790">
    <property type="entry name" value="UPF0259"/>
    <property type="match status" value="1"/>
</dbReference>
<dbReference type="RefSeq" id="WP_055734327.1">
    <property type="nucleotide sequence ID" value="NZ_BMDY01000009.1"/>
</dbReference>
<sequence length="226" mass="26180">MDFSRLWDWLADSWHFYRRHFFSLAAMVVPFAIPFALVQSSYFQQPEQSSPYSYWLYVGLGLLMQPIYQGAIILYMRAVFMQQRWSIAQCFQASLSIWPNLFLLIAMSFCLVMLGLSFFIFPGLVIASRLLVADIDCVMNKTPPIQAISNSWRQTEPLKWQLLAGVIVVAGLTMVPVWGIHRFLLAHQAAEFWLFINRVAGQLLEVYFLVFAYRVYSVIHSDKQSV</sequence>
<keyword evidence="1" id="KW-1133">Transmembrane helix</keyword>
<reference evidence="3" key="1">
    <citation type="journal article" date="2019" name="Int. J. Syst. Evol. Microbiol.">
        <title>The Global Catalogue of Microorganisms (GCM) 10K type strain sequencing project: providing services to taxonomists for standard genome sequencing and annotation.</title>
        <authorList>
            <consortium name="The Broad Institute Genomics Platform"/>
            <consortium name="The Broad Institute Genome Sequencing Center for Infectious Disease"/>
            <person name="Wu L."/>
            <person name="Ma J."/>
        </authorList>
    </citation>
    <scope>NUCLEOTIDE SEQUENCE [LARGE SCALE GENOMIC DNA]</scope>
    <source>
        <strain evidence="3">CGMCC 1.10131</strain>
    </source>
</reference>
<name>A0ABQ1I0H7_9ALTE</name>
<keyword evidence="1" id="KW-0812">Transmembrane</keyword>
<dbReference type="EMBL" id="BMDY01000009">
    <property type="protein sequence ID" value="GGB04846.1"/>
    <property type="molecule type" value="Genomic_DNA"/>
</dbReference>
<feature type="transmembrane region" description="Helical" evidence="1">
    <location>
        <begin position="192"/>
        <end position="216"/>
    </location>
</feature>
<evidence type="ECO:0000313" key="3">
    <source>
        <dbReference type="Proteomes" id="UP000651977"/>
    </source>
</evidence>
<feature type="transmembrane region" description="Helical" evidence="1">
    <location>
        <begin position="54"/>
        <end position="76"/>
    </location>
</feature>
<comment type="caution">
    <text evidence="2">The sequence shown here is derived from an EMBL/GenBank/DDBJ whole genome shotgun (WGS) entry which is preliminary data.</text>
</comment>
<dbReference type="Proteomes" id="UP000651977">
    <property type="component" value="Unassembled WGS sequence"/>
</dbReference>
<evidence type="ECO:0000313" key="2">
    <source>
        <dbReference type="EMBL" id="GGB04846.1"/>
    </source>
</evidence>
<proteinExistence type="predicted"/>
<keyword evidence="1" id="KW-0472">Membrane</keyword>
<feature type="transmembrane region" description="Helical" evidence="1">
    <location>
        <begin position="160"/>
        <end position="180"/>
    </location>
</feature>
<gene>
    <name evidence="2" type="ORF">GCM10007414_17660</name>
</gene>
<accession>A0ABQ1I0H7</accession>
<protein>
    <submittedName>
        <fullName evidence="2">Uncharacterized protein</fullName>
    </submittedName>
</protein>
<evidence type="ECO:0000256" key="1">
    <source>
        <dbReference type="SAM" id="Phobius"/>
    </source>
</evidence>
<feature type="transmembrane region" description="Helical" evidence="1">
    <location>
        <begin position="97"/>
        <end position="121"/>
    </location>
</feature>